<name>A0A814Q6R6_9BILA</name>
<keyword evidence="1 2" id="KW-0147">Chitin-binding</keyword>
<evidence type="ECO:0000256" key="2">
    <source>
        <dbReference type="PROSITE-ProRule" id="PRU00261"/>
    </source>
</evidence>
<keyword evidence="2" id="KW-1015">Disulfide bond</keyword>
<dbReference type="InterPro" id="IPR001002">
    <property type="entry name" value="Chitin-bd_1"/>
</dbReference>
<organism evidence="6 7">
    <name type="scientific">Adineta steineri</name>
    <dbReference type="NCBI Taxonomy" id="433720"/>
    <lineage>
        <taxon>Eukaryota</taxon>
        <taxon>Metazoa</taxon>
        <taxon>Spiralia</taxon>
        <taxon>Gnathifera</taxon>
        <taxon>Rotifera</taxon>
        <taxon>Eurotatoria</taxon>
        <taxon>Bdelloidea</taxon>
        <taxon>Adinetida</taxon>
        <taxon>Adinetidae</taxon>
        <taxon>Adineta</taxon>
    </lineage>
</organism>
<protein>
    <recommendedName>
        <fullName evidence="3">Chitin-binding type-1 domain-containing protein</fullName>
    </recommendedName>
</protein>
<dbReference type="InterPro" id="IPR036861">
    <property type="entry name" value="Endochitinase-like_sf"/>
</dbReference>
<feature type="disulfide bond" evidence="2">
    <location>
        <begin position="17"/>
        <end position="31"/>
    </location>
</feature>
<gene>
    <name evidence="4" type="ORF">BJG266_LOCUS3819</name>
    <name evidence="6" type="ORF">QVE165_LOCUS21135</name>
    <name evidence="5" type="ORF">QVE165_LOCUS9764</name>
</gene>
<dbReference type="SMART" id="SM00270">
    <property type="entry name" value="ChtBD1"/>
    <property type="match status" value="1"/>
</dbReference>
<dbReference type="Proteomes" id="UP000663832">
    <property type="component" value="Unassembled WGS sequence"/>
</dbReference>
<feature type="disulfide bond" evidence="2">
    <location>
        <begin position="37"/>
        <end position="41"/>
    </location>
</feature>
<comment type="caution">
    <text evidence="6">The sequence shown here is derived from an EMBL/GenBank/DDBJ whole genome shotgun (WGS) entry which is preliminary data.</text>
</comment>
<evidence type="ECO:0000313" key="6">
    <source>
        <dbReference type="EMBL" id="CAF1116279.1"/>
    </source>
</evidence>
<dbReference type="Gene3D" id="3.30.70.100">
    <property type="match status" value="1"/>
</dbReference>
<dbReference type="AlphaFoldDB" id="A0A814Q6R6"/>
<evidence type="ECO:0000313" key="5">
    <source>
        <dbReference type="EMBL" id="CAF0906477.1"/>
    </source>
</evidence>
<evidence type="ECO:0000313" key="4">
    <source>
        <dbReference type="EMBL" id="CAF0775532.1"/>
    </source>
</evidence>
<dbReference type="EMBL" id="CAJNOM010000045">
    <property type="protein sequence ID" value="CAF0906477.1"/>
    <property type="molecule type" value="Genomic_DNA"/>
</dbReference>
<evidence type="ECO:0000256" key="1">
    <source>
        <dbReference type="ARBA" id="ARBA00022669"/>
    </source>
</evidence>
<evidence type="ECO:0000313" key="7">
    <source>
        <dbReference type="Proteomes" id="UP000663832"/>
    </source>
</evidence>
<sequence length="159" mass="17568">MAQNCVATGCKPPDSPCCSRYGFCGGTAEHCDAADGCQTGCWPASNKTKLYHHCITFRYRPKVTQAQIDSVTKAYIDVENKALINGKKYIKIAGGRTISTKGIESNFRNGFVLTFTSAADRFHLMCCEKAHQDFGNFMGQYVTQIGYNVGFDFEEEIST</sequence>
<proteinExistence type="predicted"/>
<dbReference type="Gene3D" id="3.30.60.10">
    <property type="entry name" value="Endochitinase-like"/>
    <property type="match status" value="1"/>
</dbReference>
<dbReference type="EMBL" id="CAJNOI010000009">
    <property type="protein sequence ID" value="CAF0775532.1"/>
    <property type="molecule type" value="Genomic_DNA"/>
</dbReference>
<feature type="domain" description="Chitin-binding type-1" evidence="3">
    <location>
        <begin position="2"/>
        <end position="43"/>
    </location>
</feature>
<dbReference type="Proteomes" id="UP000663877">
    <property type="component" value="Unassembled WGS sequence"/>
</dbReference>
<evidence type="ECO:0000259" key="3">
    <source>
        <dbReference type="PROSITE" id="PS50941"/>
    </source>
</evidence>
<dbReference type="SUPFAM" id="SSF54909">
    <property type="entry name" value="Dimeric alpha+beta barrel"/>
    <property type="match status" value="1"/>
</dbReference>
<dbReference type="EMBL" id="CAJNOM010000135">
    <property type="protein sequence ID" value="CAF1116279.1"/>
    <property type="molecule type" value="Genomic_DNA"/>
</dbReference>
<dbReference type="CDD" id="cd00035">
    <property type="entry name" value="ChtBD1"/>
    <property type="match status" value="1"/>
</dbReference>
<dbReference type="OrthoDB" id="1193027at2759"/>
<keyword evidence="7" id="KW-1185">Reference proteome</keyword>
<accession>A0A814Q6R6</accession>
<comment type="caution">
    <text evidence="2">Lacks conserved residue(s) required for the propagation of feature annotation.</text>
</comment>
<dbReference type="PROSITE" id="PS50941">
    <property type="entry name" value="CHIT_BIND_I_2"/>
    <property type="match status" value="1"/>
</dbReference>
<dbReference type="InterPro" id="IPR011008">
    <property type="entry name" value="Dimeric_a/b-barrel"/>
</dbReference>
<reference evidence="6" key="1">
    <citation type="submission" date="2021-02" db="EMBL/GenBank/DDBJ databases">
        <authorList>
            <person name="Nowell W R."/>
        </authorList>
    </citation>
    <scope>NUCLEOTIDE SEQUENCE</scope>
</reference>
<dbReference type="GO" id="GO:0008061">
    <property type="term" value="F:chitin binding"/>
    <property type="evidence" value="ECO:0007669"/>
    <property type="project" value="UniProtKB-UniRule"/>
</dbReference>
<dbReference type="SUPFAM" id="SSF57016">
    <property type="entry name" value="Plant lectins/antimicrobial peptides"/>
    <property type="match status" value="1"/>
</dbReference>